<reference evidence="3" key="1">
    <citation type="submission" date="2020-10" db="EMBL/GenBank/DDBJ databases">
        <authorList>
            <person name="Kikuchi T."/>
        </authorList>
    </citation>
    <scope>NUCLEOTIDE SEQUENCE</scope>
    <source>
        <strain evidence="3">NKZ352</strain>
    </source>
</reference>
<evidence type="ECO:0000256" key="1">
    <source>
        <dbReference type="SAM" id="MobiDB-lite"/>
    </source>
</evidence>
<gene>
    <name evidence="3" type="ORF">CAUJ_LOCUS599</name>
</gene>
<keyword evidence="4" id="KW-1185">Reference proteome</keyword>
<comment type="caution">
    <text evidence="3">The sequence shown here is derived from an EMBL/GenBank/DDBJ whole genome shotgun (WGS) entry which is preliminary data.</text>
</comment>
<accession>A0A8S1GSJ1</accession>
<dbReference type="OrthoDB" id="5860564at2759"/>
<organism evidence="3 4">
    <name type="scientific">Caenorhabditis auriculariae</name>
    <dbReference type="NCBI Taxonomy" id="2777116"/>
    <lineage>
        <taxon>Eukaryota</taxon>
        <taxon>Metazoa</taxon>
        <taxon>Ecdysozoa</taxon>
        <taxon>Nematoda</taxon>
        <taxon>Chromadorea</taxon>
        <taxon>Rhabditida</taxon>
        <taxon>Rhabditina</taxon>
        <taxon>Rhabditomorpha</taxon>
        <taxon>Rhabditoidea</taxon>
        <taxon>Rhabditidae</taxon>
        <taxon>Peloderinae</taxon>
        <taxon>Caenorhabditis</taxon>
    </lineage>
</organism>
<dbReference type="AlphaFoldDB" id="A0A8S1GSJ1"/>
<feature type="compositionally biased region" description="Low complexity" evidence="1">
    <location>
        <begin position="39"/>
        <end position="48"/>
    </location>
</feature>
<dbReference type="EMBL" id="CAJGYM010000001">
    <property type="protein sequence ID" value="CAD6184680.1"/>
    <property type="molecule type" value="Genomic_DNA"/>
</dbReference>
<evidence type="ECO:0000313" key="3">
    <source>
        <dbReference type="EMBL" id="CAD6184680.1"/>
    </source>
</evidence>
<feature type="region of interest" description="Disordered" evidence="1">
    <location>
        <begin position="29"/>
        <end position="48"/>
    </location>
</feature>
<evidence type="ECO:0000256" key="2">
    <source>
        <dbReference type="SAM" id="Phobius"/>
    </source>
</evidence>
<sequence>MSLGIDSWTRFKIRRHNWVQGLALEIKPPSEEDDEDSHATTTANNNTKTLIDKSALRDRSRTSSSLQNVPFPPLLTPIFPPISTPRQHDDKPTSQRFKSRCHVMVARIAVCHACALLLALLLTPTVLSITCYDCHSDQGTCNEGECEGLVCIKMETSNKDNERKTIQKSCGDEMEEMSCQQSAFGSKWMSRCVCDTPFCNADQALVDAGLEPSSAPPPAGHYTQFALLVAILVFVGASCSLILIATVCVQFC</sequence>
<dbReference type="Proteomes" id="UP000835052">
    <property type="component" value="Unassembled WGS sequence"/>
</dbReference>
<keyword evidence="2" id="KW-0812">Transmembrane</keyword>
<keyword evidence="2" id="KW-0472">Membrane</keyword>
<feature type="transmembrane region" description="Helical" evidence="2">
    <location>
        <begin position="104"/>
        <end position="122"/>
    </location>
</feature>
<feature type="transmembrane region" description="Helical" evidence="2">
    <location>
        <begin position="225"/>
        <end position="249"/>
    </location>
</feature>
<proteinExistence type="predicted"/>
<name>A0A8S1GSJ1_9PELO</name>
<protein>
    <submittedName>
        <fullName evidence="3">Uncharacterized protein</fullName>
    </submittedName>
</protein>
<keyword evidence="2" id="KW-1133">Transmembrane helix</keyword>
<dbReference type="CDD" id="cd00117">
    <property type="entry name" value="TFP"/>
    <property type="match status" value="1"/>
</dbReference>
<evidence type="ECO:0000313" key="4">
    <source>
        <dbReference type="Proteomes" id="UP000835052"/>
    </source>
</evidence>